<protein>
    <recommendedName>
        <fullName evidence="8">Acidic protein</fullName>
    </recommendedName>
</protein>
<evidence type="ECO:0000256" key="3">
    <source>
        <dbReference type="ARBA" id="ARBA00022821"/>
    </source>
</evidence>
<keyword evidence="2" id="KW-0964">Secreted</keyword>
<dbReference type="Proteomes" id="UP000886595">
    <property type="component" value="Unassembled WGS sequence"/>
</dbReference>
<proteinExistence type="predicted"/>
<dbReference type="EMBL" id="JAAMPC010000011">
    <property type="protein sequence ID" value="KAG2281108.1"/>
    <property type="molecule type" value="Genomic_DNA"/>
</dbReference>
<dbReference type="Gene3D" id="3.30.1350.10">
    <property type="entry name" value="Thionin-like"/>
    <property type="match status" value="1"/>
</dbReference>
<evidence type="ECO:0000256" key="5">
    <source>
        <dbReference type="SAM" id="SignalP"/>
    </source>
</evidence>
<dbReference type="PANTHER" id="PTHR33920">
    <property type="entry name" value="THIONIN-2.1-RELATED"/>
    <property type="match status" value="1"/>
</dbReference>
<evidence type="ECO:0000313" key="6">
    <source>
        <dbReference type="EMBL" id="KAG2281108.1"/>
    </source>
</evidence>
<keyword evidence="3" id="KW-0611">Plant defense</keyword>
<gene>
    <name evidence="6" type="ORF">Bca52824_052328</name>
</gene>
<evidence type="ECO:0000256" key="2">
    <source>
        <dbReference type="ARBA" id="ARBA00022525"/>
    </source>
</evidence>
<dbReference type="InterPro" id="IPR001010">
    <property type="entry name" value="Thionin"/>
</dbReference>
<keyword evidence="7" id="KW-1185">Reference proteome</keyword>
<dbReference type="InterPro" id="IPR036391">
    <property type="entry name" value="Thionin-like_sf"/>
</dbReference>
<feature type="chain" id="PRO_5036477041" description="Acidic protein" evidence="5">
    <location>
        <begin position="25"/>
        <end position="136"/>
    </location>
</feature>
<evidence type="ECO:0008006" key="8">
    <source>
        <dbReference type="Google" id="ProtNLM"/>
    </source>
</evidence>
<dbReference type="SUPFAM" id="SSF57429">
    <property type="entry name" value="Crambin-like"/>
    <property type="match status" value="1"/>
</dbReference>
<evidence type="ECO:0000256" key="1">
    <source>
        <dbReference type="ARBA" id="ARBA00004613"/>
    </source>
</evidence>
<dbReference type="PANTHER" id="PTHR33920:SF8">
    <property type="entry name" value="ACIDIC PROTEIN"/>
    <property type="match status" value="1"/>
</dbReference>
<evidence type="ECO:0000256" key="4">
    <source>
        <dbReference type="ARBA" id="ARBA00023157"/>
    </source>
</evidence>
<accession>A0A8X7R1V9</accession>
<organism evidence="6 7">
    <name type="scientific">Brassica carinata</name>
    <name type="common">Ethiopian mustard</name>
    <name type="synonym">Abyssinian cabbage</name>
    <dbReference type="NCBI Taxonomy" id="52824"/>
    <lineage>
        <taxon>Eukaryota</taxon>
        <taxon>Viridiplantae</taxon>
        <taxon>Streptophyta</taxon>
        <taxon>Embryophyta</taxon>
        <taxon>Tracheophyta</taxon>
        <taxon>Spermatophyta</taxon>
        <taxon>Magnoliopsida</taxon>
        <taxon>eudicotyledons</taxon>
        <taxon>Gunneridae</taxon>
        <taxon>Pentapetalae</taxon>
        <taxon>rosids</taxon>
        <taxon>malvids</taxon>
        <taxon>Brassicales</taxon>
        <taxon>Brassicaceae</taxon>
        <taxon>Brassiceae</taxon>
        <taxon>Brassica</taxon>
    </lineage>
</organism>
<dbReference type="GO" id="GO:0006952">
    <property type="term" value="P:defense response"/>
    <property type="evidence" value="ECO:0007669"/>
    <property type="project" value="UniProtKB-KW"/>
</dbReference>
<comment type="caution">
    <text evidence="6">The sequence shown here is derived from an EMBL/GenBank/DDBJ whole genome shotgun (WGS) entry which is preliminary data.</text>
</comment>
<dbReference type="Pfam" id="PF00321">
    <property type="entry name" value="Thionin"/>
    <property type="match status" value="1"/>
</dbReference>
<dbReference type="AlphaFoldDB" id="A0A8X7R1V9"/>
<keyword evidence="4" id="KW-1015">Disulfide bond</keyword>
<reference evidence="6 7" key="1">
    <citation type="submission" date="2020-02" db="EMBL/GenBank/DDBJ databases">
        <authorList>
            <person name="Ma Q."/>
            <person name="Huang Y."/>
            <person name="Song X."/>
            <person name="Pei D."/>
        </authorList>
    </citation>
    <scope>NUCLEOTIDE SEQUENCE [LARGE SCALE GENOMIC DNA]</scope>
    <source>
        <strain evidence="6">Sxm20200214</strain>
        <tissue evidence="6">Leaf</tissue>
    </source>
</reference>
<feature type="signal peptide" evidence="5">
    <location>
        <begin position="1"/>
        <end position="24"/>
    </location>
</feature>
<evidence type="ECO:0000313" key="7">
    <source>
        <dbReference type="Proteomes" id="UP000886595"/>
    </source>
</evidence>
<keyword evidence="5" id="KW-0732">Signal</keyword>
<sequence>MEGKFVILSVLIMSLVMAQIQVEAEKICCRNTRARNIFDSYRAQGIPLDFCLRVTDCISFPHNTCPPQFPANRLEHSADVVNEYCKVGCTSSLCGPLTTVQNSGASEIGDGAVEQCANACSILCTTGSTKLAVETA</sequence>
<name>A0A8X7R1V9_BRACI</name>
<dbReference type="GO" id="GO:0005576">
    <property type="term" value="C:extracellular region"/>
    <property type="evidence" value="ECO:0007669"/>
    <property type="project" value="UniProtKB-SubCell"/>
</dbReference>
<dbReference type="OrthoDB" id="1094916at2759"/>
<comment type="subcellular location">
    <subcellularLocation>
        <location evidence="1">Secreted</location>
    </subcellularLocation>
</comment>